<name>A0A3S0ZJK4_9BURK</name>
<organism evidence="1 2">
    <name type="scientific">Variovorax guangxiensis</name>
    <dbReference type="NCBI Taxonomy" id="1775474"/>
    <lineage>
        <taxon>Bacteria</taxon>
        <taxon>Pseudomonadati</taxon>
        <taxon>Pseudomonadota</taxon>
        <taxon>Betaproteobacteria</taxon>
        <taxon>Burkholderiales</taxon>
        <taxon>Comamonadaceae</taxon>
        <taxon>Variovorax</taxon>
    </lineage>
</organism>
<proteinExistence type="predicted"/>
<dbReference type="EMBL" id="RXFT01000023">
    <property type="protein sequence ID" value="RUR71644.1"/>
    <property type="molecule type" value="Genomic_DNA"/>
</dbReference>
<accession>A0A3S0ZJK4</accession>
<sequence length="71" mass="7736">MTAEHNPTRRKAMQLATGVVAMAASPVPLMARLQVEGDSAGPSTNVLWKPIDDARRFEKPSDDLLEVGFSR</sequence>
<reference evidence="1 2" key="1">
    <citation type="submission" date="2018-12" db="EMBL/GenBank/DDBJ databases">
        <title>The genome sequences of Variovorax guangxiensis DSM 27352.</title>
        <authorList>
            <person name="Gao J."/>
            <person name="Sun J."/>
        </authorList>
    </citation>
    <scope>NUCLEOTIDE SEQUENCE [LARGE SCALE GENOMIC DNA]</scope>
    <source>
        <strain evidence="1 2">DSM 27352</strain>
    </source>
</reference>
<comment type="caution">
    <text evidence="1">The sequence shown here is derived from an EMBL/GenBank/DDBJ whole genome shotgun (WGS) entry which is preliminary data.</text>
</comment>
<evidence type="ECO:0000313" key="1">
    <source>
        <dbReference type="EMBL" id="RUR71644.1"/>
    </source>
</evidence>
<protein>
    <submittedName>
        <fullName evidence="1">Uncharacterized protein</fullName>
    </submittedName>
</protein>
<dbReference type="RefSeq" id="WP_126025709.1">
    <property type="nucleotide sequence ID" value="NZ_RXFT01000023.1"/>
</dbReference>
<dbReference type="AlphaFoldDB" id="A0A3S0ZJK4"/>
<gene>
    <name evidence="1" type="ORF">EJP67_31815</name>
</gene>
<dbReference type="Proteomes" id="UP000281118">
    <property type="component" value="Unassembled WGS sequence"/>
</dbReference>
<evidence type="ECO:0000313" key="2">
    <source>
        <dbReference type="Proteomes" id="UP000281118"/>
    </source>
</evidence>